<evidence type="ECO:0000313" key="2">
    <source>
        <dbReference type="EMBL" id="QQP38663.1"/>
    </source>
</evidence>
<feature type="region of interest" description="Disordered" evidence="1">
    <location>
        <begin position="27"/>
        <end position="70"/>
    </location>
</feature>
<protein>
    <submittedName>
        <fullName evidence="2">Uncharacterized protein</fullName>
    </submittedName>
</protein>
<sequence>MTPPGASLDVKDGITSTSRISLREQAFPPSTRWQPRQWPYRPGNASTPTTGPAVPGTRLVTSSSPSRGGP</sequence>
<accession>A0A7T8JXF1</accession>
<keyword evidence="3" id="KW-1185">Reference proteome</keyword>
<proteinExistence type="predicted"/>
<gene>
    <name evidence="2" type="ORF">FKW44_019304</name>
</gene>
<reference evidence="3" key="1">
    <citation type="submission" date="2021-01" db="EMBL/GenBank/DDBJ databases">
        <title>Caligus Genome Assembly.</title>
        <authorList>
            <person name="Gallardo-Escarate C."/>
        </authorList>
    </citation>
    <scope>NUCLEOTIDE SEQUENCE [LARGE SCALE GENOMIC DNA]</scope>
</reference>
<feature type="compositionally biased region" description="Polar residues" evidence="1">
    <location>
        <begin position="59"/>
        <end position="70"/>
    </location>
</feature>
<name>A0A7T8JXF1_CALRO</name>
<dbReference type="AlphaFoldDB" id="A0A7T8JXF1"/>
<dbReference type="EMBL" id="CP045902">
    <property type="protein sequence ID" value="QQP38663.1"/>
    <property type="molecule type" value="Genomic_DNA"/>
</dbReference>
<organism evidence="2 3">
    <name type="scientific">Caligus rogercresseyi</name>
    <name type="common">Sea louse</name>
    <dbReference type="NCBI Taxonomy" id="217165"/>
    <lineage>
        <taxon>Eukaryota</taxon>
        <taxon>Metazoa</taxon>
        <taxon>Ecdysozoa</taxon>
        <taxon>Arthropoda</taxon>
        <taxon>Crustacea</taxon>
        <taxon>Multicrustacea</taxon>
        <taxon>Hexanauplia</taxon>
        <taxon>Copepoda</taxon>
        <taxon>Siphonostomatoida</taxon>
        <taxon>Caligidae</taxon>
        <taxon>Caligus</taxon>
    </lineage>
</organism>
<evidence type="ECO:0000256" key="1">
    <source>
        <dbReference type="SAM" id="MobiDB-lite"/>
    </source>
</evidence>
<evidence type="ECO:0000313" key="3">
    <source>
        <dbReference type="Proteomes" id="UP000595437"/>
    </source>
</evidence>
<dbReference type="Proteomes" id="UP000595437">
    <property type="component" value="Chromosome 13"/>
</dbReference>